<dbReference type="NCBIfam" id="TIGR04409">
    <property type="entry name" value="LptC_YrbK"/>
    <property type="match status" value="1"/>
</dbReference>
<evidence type="ECO:0000313" key="2">
    <source>
        <dbReference type="EMBL" id="ALL15389.1"/>
    </source>
</evidence>
<feature type="transmembrane region" description="Helical" evidence="1">
    <location>
        <begin position="21"/>
        <end position="44"/>
    </location>
</feature>
<dbReference type="AlphaFoldDB" id="A0A0P0P472"/>
<dbReference type="STRING" id="69395.AQ619_17215"/>
<dbReference type="GO" id="GO:0005886">
    <property type="term" value="C:plasma membrane"/>
    <property type="evidence" value="ECO:0007669"/>
    <property type="project" value="InterPro"/>
</dbReference>
<keyword evidence="1" id="KW-1133">Transmembrane helix</keyword>
<accession>A0A0P0P472</accession>
<keyword evidence="1" id="KW-0812">Transmembrane</keyword>
<dbReference type="KEGG" id="chq:AQ619_17215"/>
<protein>
    <recommendedName>
        <fullName evidence="4">LPS export ABC transporter periplasmic protein LptC</fullName>
    </recommendedName>
</protein>
<gene>
    <name evidence="2" type="ORF">AQ619_17215</name>
</gene>
<dbReference type="InterPro" id="IPR026265">
    <property type="entry name" value="LptC"/>
</dbReference>
<dbReference type="Gene3D" id="2.60.450.10">
    <property type="entry name" value="Lipopolysaccharide (LPS) transport protein A like domain"/>
    <property type="match status" value="1"/>
</dbReference>
<dbReference type="EMBL" id="CP013002">
    <property type="protein sequence ID" value="ALL15389.1"/>
    <property type="molecule type" value="Genomic_DNA"/>
</dbReference>
<evidence type="ECO:0000313" key="3">
    <source>
        <dbReference type="Proteomes" id="UP000056905"/>
    </source>
</evidence>
<keyword evidence="3" id="KW-1185">Reference proteome</keyword>
<evidence type="ECO:0000256" key="1">
    <source>
        <dbReference type="SAM" id="Phobius"/>
    </source>
</evidence>
<dbReference type="InterPro" id="IPR010664">
    <property type="entry name" value="LipoPS_assembly_LptC-rel"/>
</dbReference>
<name>A0A0P0P472_9CAUL</name>
<dbReference type="OrthoDB" id="7202252at2"/>
<reference evidence="2 3" key="1">
    <citation type="submission" date="2015-10" db="EMBL/GenBank/DDBJ databases">
        <title>Conservation of the essential genome among Caulobacter and Brevundimonas species.</title>
        <authorList>
            <person name="Scott D."/>
            <person name="Ely B."/>
        </authorList>
    </citation>
    <scope>NUCLEOTIDE SEQUENCE [LARGE SCALE GENOMIC DNA]</scope>
    <source>
        <strain evidence="2 3">CB4</strain>
    </source>
</reference>
<keyword evidence="1" id="KW-0472">Membrane</keyword>
<sequence>MPGRPIARDLGRWRQRSRRVRLMRIVLPAVIGLILVGVAGQVAWRSMRAAARPPAEAKTQIRMISPRFYGQSGDGRSFMITARSALRDDNDMQNVRLDAPTLTLGFDEPQPSRVTAKSGIYREDTMMLSLSGDVRIDDGSGYRFASEEAVVDTRTGNISGETAMLGEGPTGQVKSNAYTVYDKGDRVVFRGGVRTRLERK</sequence>
<dbReference type="Proteomes" id="UP000056905">
    <property type="component" value="Chromosome"/>
</dbReference>
<organism evidence="2 3">
    <name type="scientific">Caulobacter henricii</name>
    <dbReference type="NCBI Taxonomy" id="69395"/>
    <lineage>
        <taxon>Bacteria</taxon>
        <taxon>Pseudomonadati</taxon>
        <taxon>Pseudomonadota</taxon>
        <taxon>Alphaproteobacteria</taxon>
        <taxon>Caulobacterales</taxon>
        <taxon>Caulobacteraceae</taxon>
        <taxon>Caulobacter</taxon>
    </lineage>
</organism>
<dbReference type="Pfam" id="PF06835">
    <property type="entry name" value="LptC"/>
    <property type="match status" value="1"/>
</dbReference>
<proteinExistence type="predicted"/>
<dbReference type="GO" id="GO:0015221">
    <property type="term" value="F:lipopolysaccharide transmembrane transporter activity"/>
    <property type="evidence" value="ECO:0007669"/>
    <property type="project" value="InterPro"/>
</dbReference>
<evidence type="ECO:0008006" key="4">
    <source>
        <dbReference type="Google" id="ProtNLM"/>
    </source>
</evidence>